<reference evidence="3" key="1">
    <citation type="submission" date="2017-02" db="UniProtKB">
        <authorList>
            <consortium name="WormBaseParasite"/>
        </authorList>
    </citation>
    <scope>IDENTIFICATION</scope>
</reference>
<reference evidence="1 2" key="2">
    <citation type="submission" date="2018-11" db="EMBL/GenBank/DDBJ databases">
        <authorList>
            <consortium name="Pathogen Informatics"/>
        </authorList>
    </citation>
    <scope>NUCLEOTIDE SEQUENCE [LARGE SCALE GENOMIC DNA]</scope>
</reference>
<evidence type="ECO:0000313" key="2">
    <source>
        <dbReference type="Proteomes" id="UP000267096"/>
    </source>
</evidence>
<sequence>MTNTTEQGYSQLSKDLSHKSFTMQEVPVEMTRTSYAVQMNIMITATQEQPAFFICTAKEINLSVNGSLIANSPYAAPESSGIMDESVILESDIPHRLNVPVKIGPSHSLKKTNVVHVA</sequence>
<evidence type="ECO:0000313" key="3">
    <source>
        <dbReference type="WBParaSite" id="ASIM_0000621801-mRNA-1"/>
    </source>
</evidence>
<proteinExistence type="predicted"/>
<gene>
    <name evidence="1" type="ORF">ASIM_LOCUS6000</name>
</gene>
<dbReference type="WBParaSite" id="ASIM_0000621801-mRNA-1">
    <property type="protein sequence ID" value="ASIM_0000621801-mRNA-1"/>
    <property type="gene ID" value="ASIM_0000621801"/>
</dbReference>
<organism evidence="3">
    <name type="scientific">Anisakis simplex</name>
    <name type="common">Herring worm</name>
    <dbReference type="NCBI Taxonomy" id="6269"/>
    <lineage>
        <taxon>Eukaryota</taxon>
        <taxon>Metazoa</taxon>
        <taxon>Ecdysozoa</taxon>
        <taxon>Nematoda</taxon>
        <taxon>Chromadorea</taxon>
        <taxon>Rhabditida</taxon>
        <taxon>Spirurina</taxon>
        <taxon>Ascaridomorpha</taxon>
        <taxon>Ascaridoidea</taxon>
        <taxon>Anisakidae</taxon>
        <taxon>Anisakis</taxon>
        <taxon>Anisakis simplex complex</taxon>
    </lineage>
</organism>
<keyword evidence="2" id="KW-1185">Reference proteome</keyword>
<dbReference type="Proteomes" id="UP000267096">
    <property type="component" value="Unassembled WGS sequence"/>
</dbReference>
<evidence type="ECO:0000313" key="1">
    <source>
        <dbReference type="EMBL" id="VDK26380.1"/>
    </source>
</evidence>
<dbReference type="EMBL" id="UYRR01012484">
    <property type="protein sequence ID" value="VDK26380.1"/>
    <property type="molecule type" value="Genomic_DNA"/>
</dbReference>
<name>A0A0M3JF19_ANISI</name>
<dbReference type="AlphaFoldDB" id="A0A0M3JF19"/>
<protein>
    <submittedName>
        <fullName evidence="3">Vitellogenin domain-containing protein</fullName>
    </submittedName>
</protein>
<accession>A0A0M3JF19</accession>